<keyword evidence="2" id="KW-1185">Reference proteome</keyword>
<protein>
    <submittedName>
        <fullName evidence="1">Uncharacterized protein</fullName>
    </submittedName>
</protein>
<proteinExistence type="predicted"/>
<dbReference type="RefSeq" id="WP_114926770.1">
    <property type="nucleotide sequence ID" value="NZ_CP031229.1"/>
</dbReference>
<organism evidence="1 2">
    <name type="scientific">Ornithinimicrobium avium</name>
    <dbReference type="NCBI Taxonomy" id="2283195"/>
    <lineage>
        <taxon>Bacteria</taxon>
        <taxon>Bacillati</taxon>
        <taxon>Actinomycetota</taxon>
        <taxon>Actinomycetes</taxon>
        <taxon>Micrococcales</taxon>
        <taxon>Ornithinimicrobiaceae</taxon>
        <taxon>Ornithinimicrobium</taxon>
    </lineage>
</organism>
<gene>
    <name evidence="1" type="ORF">DV701_01390</name>
</gene>
<sequence>MALRDRFRRKTLDGPVVRPEERPDDVPRAVLADLGRGEQVLASAREDDGGRWVVLTTWRLLERTPEGETLLDRPWHLVDTGAWDPEAWTLSVSFVDGHEPRGWRLQRLTGPGRVAGVFRDRTTASVVLTRAVDLGPRRTARVTVRKVLRTRELREQVILGHGARAGDPDLAARVLAARQELRDQTGMDPLPQRP</sequence>
<evidence type="ECO:0000313" key="2">
    <source>
        <dbReference type="Proteomes" id="UP000253790"/>
    </source>
</evidence>
<reference evidence="1 2" key="1">
    <citation type="submission" date="2018-07" db="EMBL/GenBank/DDBJ databases">
        <title>Complete genome sequencing of Ornithinimicrobium sp. AMA3305.</title>
        <authorList>
            <person name="Bae J.-W."/>
        </authorList>
    </citation>
    <scope>NUCLEOTIDE SEQUENCE [LARGE SCALE GENOMIC DNA]</scope>
    <source>
        <strain evidence="1 2">AMA3305</strain>
    </source>
</reference>
<evidence type="ECO:0000313" key="1">
    <source>
        <dbReference type="EMBL" id="AXH95002.1"/>
    </source>
</evidence>
<dbReference type="KEGG" id="orn:DV701_01390"/>
<dbReference type="Proteomes" id="UP000253790">
    <property type="component" value="Chromosome"/>
</dbReference>
<name>A0A345NIZ4_9MICO</name>
<dbReference type="OrthoDB" id="5144898at2"/>
<dbReference type="EMBL" id="CP031229">
    <property type="protein sequence ID" value="AXH95002.1"/>
    <property type="molecule type" value="Genomic_DNA"/>
</dbReference>
<accession>A0A345NIZ4</accession>
<dbReference type="AlphaFoldDB" id="A0A345NIZ4"/>